<organism evidence="2">
    <name type="scientific">Medicago truncatula</name>
    <name type="common">Barrel medic</name>
    <name type="synonym">Medicago tribuloides</name>
    <dbReference type="NCBI Taxonomy" id="3880"/>
    <lineage>
        <taxon>Eukaryota</taxon>
        <taxon>Viridiplantae</taxon>
        <taxon>Streptophyta</taxon>
        <taxon>Embryophyta</taxon>
        <taxon>Tracheophyta</taxon>
        <taxon>Spermatophyta</taxon>
        <taxon>Magnoliopsida</taxon>
        <taxon>eudicotyledons</taxon>
        <taxon>Gunneridae</taxon>
        <taxon>Pentapetalae</taxon>
        <taxon>rosids</taxon>
        <taxon>fabids</taxon>
        <taxon>Fabales</taxon>
        <taxon>Fabaceae</taxon>
        <taxon>Papilionoideae</taxon>
        <taxon>50 kb inversion clade</taxon>
        <taxon>NPAAA clade</taxon>
        <taxon>Hologalegina</taxon>
        <taxon>IRL clade</taxon>
        <taxon>Trifolieae</taxon>
        <taxon>Medicago</taxon>
    </lineage>
</organism>
<sequence>MHLTISTRNRHFITLFHSTIITSFTNTRPTNRTTRNRCTRIHSTLTKTRTTRTYNIRIRNLLCRHRIILTIRIRHTRVRPSCCILLIPTTILINLLPNLQPFFLKFIVLSN</sequence>
<keyword evidence="1" id="KW-0812">Transmembrane</keyword>
<dbReference type="AlphaFoldDB" id="I3SBZ1"/>
<protein>
    <recommendedName>
        <fullName evidence="3">Transmembrane protein</fullName>
    </recommendedName>
</protein>
<feature type="transmembrane region" description="Helical" evidence="1">
    <location>
        <begin position="78"/>
        <end position="96"/>
    </location>
</feature>
<proteinExistence type="evidence at transcript level"/>
<keyword evidence="1" id="KW-0472">Membrane</keyword>
<reference evidence="2" key="1">
    <citation type="submission" date="2012-05" db="EMBL/GenBank/DDBJ databases">
        <authorList>
            <person name="Krishnakumar V."/>
            <person name="Cheung F."/>
            <person name="Xiao Y."/>
            <person name="Chan A."/>
            <person name="Moskal W.A."/>
            <person name="Town C.D."/>
        </authorList>
    </citation>
    <scope>NUCLEOTIDE SEQUENCE</scope>
</reference>
<dbReference type="EMBL" id="BT137988">
    <property type="protein sequence ID" value="AFK37783.1"/>
    <property type="molecule type" value="mRNA"/>
</dbReference>
<evidence type="ECO:0000256" key="1">
    <source>
        <dbReference type="SAM" id="Phobius"/>
    </source>
</evidence>
<evidence type="ECO:0008006" key="3">
    <source>
        <dbReference type="Google" id="ProtNLM"/>
    </source>
</evidence>
<accession>I3SBZ1</accession>
<keyword evidence="1" id="KW-1133">Transmembrane helix</keyword>
<name>I3SBZ1_MEDTR</name>
<evidence type="ECO:0000313" key="2">
    <source>
        <dbReference type="EMBL" id="AFK37783.1"/>
    </source>
</evidence>